<proteinExistence type="predicted"/>
<comment type="caution">
    <text evidence="1">The sequence shown here is derived from an EMBL/GenBank/DDBJ whole genome shotgun (WGS) entry which is preliminary data.</text>
</comment>
<name>A0A848GNG2_9BACT</name>
<dbReference type="NCBIfam" id="NF038153">
    <property type="entry name" value="lant_leader_L1a"/>
    <property type="match status" value="1"/>
</dbReference>
<dbReference type="RefSeq" id="WP_169226247.1">
    <property type="nucleotide sequence ID" value="NZ_JABBGC010000002.1"/>
</dbReference>
<dbReference type="InterPro" id="IPR058238">
    <property type="entry name" value="Lant_leader_dom"/>
</dbReference>
<evidence type="ECO:0000313" key="2">
    <source>
        <dbReference type="Proteomes" id="UP000583266"/>
    </source>
</evidence>
<keyword evidence="2" id="KW-1185">Reference proteome</keyword>
<dbReference type="EMBL" id="JABBGC010000002">
    <property type="protein sequence ID" value="NML39141.1"/>
    <property type="molecule type" value="Genomic_DNA"/>
</dbReference>
<dbReference type="AlphaFoldDB" id="A0A848GNG2"/>
<sequence length="69" mass="7642">MKKKKVNLPKLSLNKEVISYLSQEKITGGVPSRYRTCIGGCTETVFTCTIPTYQDLSCVVACEPETNLL</sequence>
<reference evidence="1 2" key="1">
    <citation type="submission" date="2020-04" db="EMBL/GenBank/DDBJ databases">
        <title>Chitinophaga sp. G-6-1-13 sp. nov., isolated from soil.</title>
        <authorList>
            <person name="Dahal R.H."/>
            <person name="Chaudhary D.K."/>
        </authorList>
    </citation>
    <scope>NUCLEOTIDE SEQUENCE [LARGE SCALE GENOMIC DNA]</scope>
    <source>
        <strain evidence="1 2">G-6-1-13</strain>
    </source>
</reference>
<protein>
    <submittedName>
        <fullName evidence="1">Uncharacterized protein</fullName>
    </submittedName>
</protein>
<organism evidence="1 2">
    <name type="scientific">Chitinophaga fulva</name>
    <dbReference type="NCBI Taxonomy" id="2728842"/>
    <lineage>
        <taxon>Bacteria</taxon>
        <taxon>Pseudomonadati</taxon>
        <taxon>Bacteroidota</taxon>
        <taxon>Chitinophagia</taxon>
        <taxon>Chitinophagales</taxon>
        <taxon>Chitinophagaceae</taxon>
        <taxon>Chitinophaga</taxon>
    </lineage>
</organism>
<dbReference type="Proteomes" id="UP000583266">
    <property type="component" value="Unassembled WGS sequence"/>
</dbReference>
<accession>A0A848GNG2</accession>
<evidence type="ECO:0000313" key="1">
    <source>
        <dbReference type="EMBL" id="NML39141.1"/>
    </source>
</evidence>
<gene>
    <name evidence="1" type="ORF">HHL17_18210</name>
</gene>